<dbReference type="OrthoDB" id="3364069at2759"/>
<feature type="region of interest" description="Disordered" evidence="1">
    <location>
        <begin position="49"/>
        <end position="98"/>
    </location>
</feature>
<protein>
    <submittedName>
        <fullName evidence="3">Uncharacterized protein</fullName>
    </submittedName>
</protein>
<dbReference type="STRING" id="1890683.A0A427YL58"/>
<dbReference type="EMBL" id="RSCD01000007">
    <property type="protein sequence ID" value="RSH91848.1"/>
    <property type="molecule type" value="Genomic_DNA"/>
</dbReference>
<keyword evidence="2" id="KW-0472">Membrane</keyword>
<keyword evidence="4" id="KW-1185">Reference proteome</keyword>
<evidence type="ECO:0000256" key="1">
    <source>
        <dbReference type="SAM" id="MobiDB-lite"/>
    </source>
</evidence>
<feature type="transmembrane region" description="Helical" evidence="2">
    <location>
        <begin position="311"/>
        <end position="333"/>
    </location>
</feature>
<proteinExistence type="predicted"/>
<name>A0A427YL58_9TREE</name>
<feature type="transmembrane region" description="Helical" evidence="2">
    <location>
        <begin position="368"/>
        <end position="390"/>
    </location>
</feature>
<gene>
    <name evidence="3" type="ORF">EHS25_009218</name>
</gene>
<evidence type="ECO:0000256" key="2">
    <source>
        <dbReference type="SAM" id="Phobius"/>
    </source>
</evidence>
<accession>A0A427YL58</accession>
<evidence type="ECO:0000313" key="4">
    <source>
        <dbReference type="Proteomes" id="UP000279259"/>
    </source>
</evidence>
<organism evidence="3 4">
    <name type="scientific">Saitozyma podzolica</name>
    <dbReference type="NCBI Taxonomy" id="1890683"/>
    <lineage>
        <taxon>Eukaryota</taxon>
        <taxon>Fungi</taxon>
        <taxon>Dikarya</taxon>
        <taxon>Basidiomycota</taxon>
        <taxon>Agaricomycotina</taxon>
        <taxon>Tremellomycetes</taxon>
        <taxon>Tremellales</taxon>
        <taxon>Trimorphomycetaceae</taxon>
        <taxon>Saitozyma</taxon>
    </lineage>
</organism>
<feature type="compositionally biased region" description="Polar residues" evidence="1">
    <location>
        <begin position="51"/>
        <end position="64"/>
    </location>
</feature>
<comment type="caution">
    <text evidence="3">The sequence shown here is derived from an EMBL/GenBank/DDBJ whole genome shotgun (WGS) entry which is preliminary data.</text>
</comment>
<dbReference type="Proteomes" id="UP000279259">
    <property type="component" value="Unassembled WGS sequence"/>
</dbReference>
<evidence type="ECO:0000313" key="3">
    <source>
        <dbReference type="EMBL" id="RSH91848.1"/>
    </source>
</evidence>
<feature type="compositionally biased region" description="Acidic residues" evidence="1">
    <location>
        <begin position="76"/>
        <end position="98"/>
    </location>
</feature>
<dbReference type="AlphaFoldDB" id="A0A427YL58"/>
<feature type="transmembrane region" description="Helical" evidence="2">
    <location>
        <begin position="397"/>
        <end position="420"/>
    </location>
</feature>
<keyword evidence="2" id="KW-1133">Transmembrane helix</keyword>
<sequence length="421" mass="46291">MPLRAVIPAAVAATQNYESARLQEEGYYPSYSASSSGVGFGMPREQGLPSYGSTASSNAFTSSDGAGARLGGGDVDGPDEGDGEVEGEVEETPFEEEEEELEVVYQPEQIDVTWRYMSRLYLLVPVITLLWEALLILLVTFAWPPNKRERESGQTYPHPFLIAPFAIGIFASCTVQTLRIPVSTTLHTLLHELVRLSTLPLIVPSPTSGFHSSYYLGLGWGVAEAAWGIVQGWDQLALYEDIMRPSDVEESRETSSKGERRILLLQEEPVDELDEAELERKVEILENMRARRDLEEVIGVPFPNIPFPLHLLWRLDTLLLNLGLTLILSAFYFDPAPIYHHLDSVPVHSVPVRTLGPEASHPGEPSRWLWLAWALVALLHVCVSLVWKVVGRVGVGAVTWGGLIVALGSVFAGLGAWGGLV</sequence>
<reference evidence="3 4" key="1">
    <citation type="submission" date="2018-11" db="EMBL/GenBank/DDBJ databases">
        <title>Genome sequence of Saitozyma podzolica DSM 27192.</title>
        <authorList>
            <person name="Aliyu H."/>
            <person name="Gorte O."/>
            <person name="Ochsenreither K."/>
        </authorList>
    </citation>
    <scope>NUCLEOTIDE SEQUENCE [LARGE SCALE GENOMIC DNA]</scope>
    <source>
        <strain evidence="3 4">DSM 27192</strain>
    </source>
</reference>
<keyword evidence="2" id="KW-0812">Transmembrane</keyword>
<feature type="transmembrane region" description="Helical" evidence="2">
    <location>
        <begin position="156"/>
        <end position="175"/>
    </location>
</feature>
<feature type="transmembrane region" description="Helical" evidence="2">
    <location>
        <begin position="120"/>
        <end position="144"/>
    </location>
</feature>